<proteinExistence type="predicted"/>
<evidence type="ECO:0000313" key="2">
    <source>
        <dbReference type="Proteomes" id="UP000322873"/>
    </source>
</evidence>
<comment type="caution">
    <text evidence="1">The sequence shown here is derived from an EMBL/GenBank/DDBJ whole genome shotgun (WGS) entry which is preliminary data.</text>
</comment>
<name>A0A5M9K0F8_MONFR</name>
<sequence>MPIWQQANFMRRQGCGAPFLRPTIIHWRAKPGSDESWGDTSTAGNVGCNGVAVKRARNALVEREGEDVLQQLDAISPGMDLIVKEFIDAVLEPRSLNTACPEMVHTHQAHATLAHHRDLARSTRSSAAP</sequence>
<gene>
    <name evidence="1" type="ORF">EYC84_005856</name>
</gene>
<accession>A0A5M9K0F8</accession>
<evidence type="ECO:0000313" key="1">
    <source>
        <dbReference type="EMBL" id="KAA8574377.1"/>
    </source>
</evidence>
<keyword evidence="2" id="KW-1185">Reference proteome</keyword>
<dbReference type="AlphaFoldDB" id="A0A5M9K0F8"/>
<protein>
    <submittedName>
        <fullName evidence="1">Uncharacterized protein</fullName>
    </submittedName>
</protein>
<dbReference type="Proteomes" id="UP000322873">
    <property type="component" value="Unassembled WGS sequence"/>
</dbReference>
<organism evidence="1 2">
    <name type="scientific">Monilinia fructicola</name>
    <name type="common">Brown rot fungus</name>
    <name type="synonym">Ciboria fructicola</name>
    <dbReference type="NCBI Taxonomy" id="38448"/>
    <lineage>
        <taxon>Eukaryota</taxon>
        <taxon>Fungi</taxon>
        <taxon>Dikarya</taxon>
        <taxon>Ascomycota</taxon>
        <taxon>Pezizomycotina</taxon>
        <taxon>Leotiomycetes</taxon>
        <taxon>Helotiales</taxon>
        <taxon>Sclerotiniaceae</taxon>
        <taxon>Monilinia</taxon>
    </lineage>
</organism>
<reference evidence="1 2" key="1">
    <citation type="submission" date="2019-06" db="EMBL/GenBank/DDBJ databases">
        <title>Genome Sequence of the Brown Rot Fungal Pathogen Monilinia fructicola.</title>
        <authorList>
            <person name="De Miccolis Angelini R.M."/>
            <person name="Landi L."/>
            <person name="Abate D."/>
            <person name="Pollastro S."/>
            <person name="Romanazzi G."/>
            <person name="Faretra F."/>
        </authorList>
    </citation>
    <scope>NUCLEOTIDE SEQUENCE [LARGE SCALE GENOMIC DNA]</scope>
    <source>
        <strain evidence="1 2">Mfrc123</strain>
    </source>
</reference>
<dbReference type="EMBL" id="VICG01000003">
    <property type="protein sequence ID" value="KAA8574377.1"/>
    <property type="molecule type" value="Genomic_DNA"/>
</dbReference>